<gene>
    <name evidence="2" type="ORF">T07_15262</name>
</gene>
<reference evidence="2 3" key="1">
    <citation type="submission" date="2015-01" db="EMBL/GenBank/DDBJ databases">
        <title>Evolution of Trichinella species and genotypes.</title>
        <authorList>
            <person name="Korhonen P.K."/>
            <person name="Edoardo P."/>
            <person name="Giuseppe L.R."/>
            <person name="Gasser R.B."/>
        </authorList>
    </citation>
    <scope>NUCLEOTIDE SEQUENCE [LARGE SCALE GENOMIC DNA]</scope>
    <source>
        <strain evidence="2">ISS37</strain>
    </source>
</reference>
<organism evidence="2 3">
    <name type="scientific">Trichinella nelsoni</name>
    <dbReference type="NCBI Taxonomy" id="6336"/>
    <lineage>
        <taxon>Eukaryota</taxon>
        <taxon>Metazoa</taxon>
        <taxon>Ecdysozoa</taxon>
        <taxon>Nematoda</taxon>
        <taxon>Enoplea</taxon>
        <taxon>Dorylaimia</taxon>
        <taxon>Trichinellida</taxon>
        <taxon>Trichinellidae</taxon>
        <taxon>Trichinella</taxon>
    </lineage>
</organism>
<proteinExistence type="predicted"/>
<feature type="compositionally biased region" description="Polar residues" evidence="1">
    <location>
        <begin position="102"/>
        <end position="113"/>
    </location>
</feature>
<keyword evidence="3" id="KW-1185">Reference proteome</keyword>
<evidence type="ECO:0000313" key="2">
    <source>
        <dbReference type="EMBL" id="KRX14070.1"/>
    </source>
</evidence>
<dbReference type="STRING" id="6336.A0A0V0RHS8"/>
<dbReference type="AlphaFoldDB" id="A0A0V0RHS8"/>
<sequence length="113" mass="12547">MIVVTPTGPLSYQVQTEDGQLWRRHIDQLIKRYVTAEQNHSAEKIESQEDKTGEETVKAIPEEDTAVLTTPREENAAASQSPDTANVGQHRSSTRKKDCHNGSRTTNVKGEGM</sequence>
<protein>
    <submittedName>
        <fullName evidence="2">Uncharacterized protein</fullName>
    </submittedName>
</protein>
<evidence type="ECO:0000256" key="1">
    <source>
        <dbReference type="SAM" id="MobiDB-lite"/>
    </source>
</evidence>
<evidence type="ECO:0000313" key="3">
    <source>
        <dbReference type="Proteomes" id="UP000054630"/>
    </source>
</evidence>
<dbReference type="EMBL" id="JYDL01000173">
    <property type="protein sequence ID" value="KRX14070.1"/>
    <property type="molecule type" value="Genomic_DNA"/>
</dbReference>
<feature type="compositionally biased region" description="Basic and acidic residues" evidence="1">
    <location>
        <begin position="40"/>
        <end position="61"/>
    </location>
</feature>
<feature type="region of interest" description="Disordered" evidence="1">
    <location>
        <begin position="37"/>
        <end position="113"/>
    </location>
</feature>
<accession>A0A0V0RHS8</accession>
<name>A0A0V0RHS8_9BILA</name>
<dbReference type="OrthoDB" id="5927298at2759"/>
<feature type="compositionally biased region" description="Polar residues" evidence="1">
    <location>
        <begin position="77"/>
        <end position="91"/>
    </location>
</feature>
<comment type="caution">
    <text evidence="2">The sequence shown here is derived from an EMBL/GenBank/DDBJ whole genome shotgun (WGS) entry which is preliminary data.</text>
</comment>
<dbReference type="Proteomes" id="UP000054630">
    <property type="component" value="Unassembled WGS sequence"/>
</dbReference>